<sequence>MTLKRKLEDDNEDVSHIAKQMKFVPFPNIEVDMDVVMNDVEPLYPDVVHSRLQSNASSTSSNASDSPTMDSPGYPTFDIYPLPFFTDDGSVNTDSHNFSHYSRQSPNSQVGLLQPSKSFVHHGTNCTQIPKLRIACASGVNGQRTMWSHCEQCGAISMVESD</sequence>
<dbReference type="HOGENOM" id="CLU_131088_0_0_1"/>
<organism evidence="2 3">
    <name type="scientific">Galerina marginata (strain CBS 339.88)</name>
    <dbReference type="NCBI Taxonomy" id="685588"/>
    <lineage>
        <taxon>Eukaryota</taxon>
        <taxon>Fungi</taxon>
        <taxon>Dikarya</taxon>
        <taxon>Basidiomycota</taxon>
        <taxon>Agaricomycotina</taxon>
        <taxon>Agaricomycetes</taxon>
        <taxon>Agaricomycetidae</taxon>
        <taxon>Agaricales</taxon>
        <taxon>Agaricineae</taxon>
        <taxon>Strophariaceae</taxon>
        <taxon>Galerina</taxon>
    </lineage>
</organism>
<dbReference type="Proteomes" id="UP000027222">
    <property type="component" value="Unassembled WGS sequence"/>
</dbReference>
<gene>
    <name evidence="2" type="ORF">GALMADRAFT_227027</name>
</gene>
<feature type="compositionally biased region" description="Low complexity" evidence="1">
    <location>
        <begin position="54"/>
        <end position="66"/>
    </location>
</feature>
<proteinExistence type="predicted"/>
<evidence type="ECO:0000313" key="3">
    <source>
        <dbReference type="Proteomes" id="UP000027222"/>
    </source>
</evidence>
<keyword evidence="3" id="KW-1185">Reference proteome</keyword>
<accession>A0A067SWV4</accession>
<reference evidence="3" key="1">
    <citation type="journal article" date="2014" name="Proc. Natl. Acad. Sci. U.S.A.">
        <title>Extensive sampling of basidiomycete genomes demonstrates inadequacy of the white-rot/brown-rot paradigm for wood decay fungi.</title>
        <authorList>
            <person name="Riley R."/>
            <person name="Salamov A.A."/>
            <person name="Brown D.W."/>
            <person name="Nagy L.G."/>
            <person name="Floudas D."/>
            <person name="Held B.W."/>
            <person name="Levasseur A."/>
            <person name="Lombard V."/>
            <person name="Morin E."/>
            <person name="Otillar R."/>
            <person name="Lindquist E.A."/>
            <person name="Sun H."/>
            <person name="LaButti K.M."/>
            <person name="Schmutz J."/>
            <person name="Jabbour D."/>
            <person name="Luo H."/>
            <person name="Baker S.E."/>
            <person name="Pisabarro A.G."/>
            <person name="Walton J.D."/>
            <person name="Blanchette R.A."/>
            <person name="Henrissat B."/>
            <person name="Martin F."/>
            <person name="Cullen D."/>
            <person name="Hibbett D.S."/>
            <person name="Grigoriev I.V."/>
        </authorList>
    </citation>
    <scope>NUCLEOTIDE SEQUENCE [LARGE SCALE GENOMIC DNA]</scope>
    <source>
        <strain evidence="3">CBS 339.88</strain>
    </source>
</reference>
<evidence type="ECO:0000313" key="2">
    <source>
        <dbReference type="EMBL" id="KDR75376.1"/>
    </source>
</evidence>
<feature type="region of interest" description="Disordered" evidence="1">
    <location>
        <begin position="54"/>
        <end position="74"/>
    </location>
</feature>
<dbReference type="OrthoDB" id="2574468at2759"/>
<name>A0A067SWV4_GALM3</name>
<protein>
    <submittedName>
        <fullName evidence="2">Uncharacterized protein</fullName>
    </submittedName>
</protein>
<dbReference type="AlphaFoldDB" id="A0A067SWV4"/>
<dbReference type="EMBL" id="KL142381">
    <property type="protein sequence ID" value="KDR75376.1"/>
    <property type="molecule type" value="Genomic_DNA"/>
</dbReference>
<evidence type="ECO:0000256" key="1">
    <source>
        <dbReference type="SAM" id="MobiDB-lite"/>
    </source>
</evidence>